<accession>A0A0P4RDD1</accession>
<dbReference type="RefSeq" id="WP_042158296.1">
    <property type="nucleotide sequence ID" value="NZ_BBNO01000007.1"/>
</dbReference>
<proteinExistence type="predicted"/>
<reference evidence="2" key="1">
    <citation type="submission" date="2014-09" db="EMBL/GenBank/DDBJ databases">
        <title>Whole genome shotgun sequence of Streptomyces sp. NBRC 110027.</title>
        <authorList>
            <person name="Komaki H."/>
            <person name="Ichikawa N."/>
            <person name="Katano-Makiyama Y."/>
            <person name="Hosoyama A."/>
            <person name="Hashimoto M."/>
            <person name="Uohara A."/>
            <person name="Kitahashi Y."/>
            <person name="Ohji S."/>
            <person name="Kimura A."/>
            <person name="Yamazoe A."/>
            <person name="Igarashi Y."/>
            <person name="Fujita N."/>
        </authorList>
    </citation>
    <scope>NUCLEOTIDE SEQUENCE [LARGE SCALE GENOMIC DNA]</scope>
    <source>
        <strain evidence="2">NBRC 110027</strain>
    </source>
</reference>
<dbReference type="AlphaFoldDB" id="A0A0P4RDD1"/>
<evidence type="ECO:0000313" key="2">
    <source>
        <dbReference type="Proteomes" id="UP000048965"/>
    </source>
</evidence>
<dbReference type="OrthoDB" id="2895671at2"/>
<name>A0A0P4RDD1_9ACTN</name>
<dbReference type="EMBL" id="BBNO01000007">
    <property type="protein sequence ID" value="GAO10727.1"/>
    <property type="molecule type" value="Genomic_DNA"/>
</dbReference>
<gene>
    <name evidence="1" type="ORF">TPA0598_07_04510</name>
</gene>
<keyword evidence="2" id="KW-1185">Reference proteome</keyword>
<organism evidence="1 2">
    <name type="scientific">Streptomyces lydicamycinicus</name>
    <dbReference type="NCBI Taxonomy" id="1546107"/>
    <lineage>
        <taxon>Bacteria</taxon>
        <taxon>Bacillati</taxon>
        <taxon>Actinomycetota</taxon>
        <taxon>Actinomycetes</taxon>
        <taxon>Kitasatosporales</taxon>
        <taxon>Streptomycetaceae</taxon>
        <taxon>Streptomyces</taxon>
    </lineage>
</organism>
<sequence length="96" mass="10358">MTWASWTTVGIHALPGAVHTAEIGVINGDLTIHTTWSENLAHVAVQYTGASDWYTMAGSPVPCDSEEASRTFHQAVVEAVRGGERADASLEELFHH</sequence>
<protein>
    <submittedName>
        <fullName evidence="1">Uncharacterized protein</fullName>
    </submittedName>
</protein>
<reference evidence="1 2" key="2">
    <citation type="journal article" date="2015" name="Stand. Genomic Sci.">
        <title>Draft genome sequence of marine-derived Streptomyces sp. TP-A0598, a producer of anti-MRSA antibiotic lydicamycins.</title>
        <authorList>
            <person name="Komaki H."/>
            <person name="Ichikawa N."/>
            <person name="Hosoyama A."/>
            <person name="Fujita N."/>
            <person name="Igarashi Y."/>
        </authorList>
    </citation>
    <scope>NUCLEOTIDE SEQUENCE [LARGE SCALE GENOMIC DNA]</scope>
    <source>
        <strain evidence="1 2">NBRC 110027</strain>
    </source>
</reference>
<dbReference type="Proteomes" id="UP000048965">
    <property type="component" value="Unassembled WGS sequence"/>
</dbReference>
<comment type="caution">
    <text evidence="1">The sequence shown here is derived from an EMBL/GenBank/DDBJ whole genome shotgun (WGS) entry which is preliminary data.</text>
</comment>
<evidence type="ECO:0000313" key="1">
    <source>
        <dbReference type="EMBL" id="GAO10727.1"/>
    </source>
</evidence>